<sequence length="159" mass="17829">MAISRRKEHLQPTPMHTHTTHSLAPPQCPFQTTIVSSSSTFSLPAKEVMKKLPEAYMSRYRSAKLVSFDPVIRRTCMNNNVRKRNPSDMAENMKTLAPVNNNGKRKDNNSPPQAIVPGFLSTKYSQFHGNPCYPPPSDLFQPLGIAYLSLGPLPHALLW</sequence>
<reference evidence="2" key="1">
    <citation type="journal article" date="2023" name="Nat. Plants">
        <title>Single-cell RNA sequencing provides a high-resolution roadmap for understanding the multicellular compartmentation of specialized metabolism.</title>
        <authorList>
            <person name="Sun S."/>
            <person name="Shen X."/>
            <person name="Li Y."/>
            <person name="Li Y."/>
            <person name="Wang S."/>
            <person name="Li R."/>
            <person name="Zhang H."/>
            <person name="Shen G."/>
            <person name="Guo B."/>
            <person name="Wei J."/>
            <person name="Xu J."/>
            <person name="St-Pierre B."/>
            <person name="Chen S."/>
            <person name="Sun C."/>
        </authorList>
    </citation>
    <scope>NUCLEOTIDE SEQUENCE [LARGE SCALE GENOMIC DNA]</scope>
</reference>
<dbReference type="EMBL" id="CM044706">
    <property type="protein sequence ID" value="KAI5659286.1"/>
    <property type="molecule type" value="Genomic_DNA"/>
</dbReference>
<dbReference type="Proteomes" id="UP001060085">
    <property type="component" value="Linkage Group LG06"/>
</dbReference>
<organism evidence="1 2">
    <name type="scientific">Catharanthus roseus</name>
    <name type="common">Madagascar periwinkle</name>
    <name type="synonym">Vinca rosea</name>
    <dbReference type="NCBI Taxonomy" id="4058"/>
    <lineage>
        <taxon>Eukaryota</taxon>
        <taxon>Viridiplantae</taxon>
        <taxon>Streptophyta</taxon>
        <taxon>Embryophyta</taxon>
        <taxon>Tracheophyta</taxon>
        <taxon>Spermatophyta</taxon>
        <taxon>Magnoliopsida</taxon>
        <taxon>eudicotyledons</taxon>
        <taxon>Gunneridae</taxon>
        <taxon>Pentapetalae</taxon>
        <taxon>asterids</taxon>
        <taxon>lamiids</taxon>
        <taxon>Gentianales</taxon>
        <taxon>Apocynaceae</taxon>
        <taxon>Rauvolfioideae</taxon>
        <taxon>Vinceae</taxon>
        <taxon>Catharanthinae</taxon>
        <taxon>Catharanthus</taxon>
    </lineage>
</organism>
<accession>A0ACC0AFC4</accession>
<evidence type="ECO:0000313" key="2">
    <source>
        <dbReference type="Proteomes" id="UP001060085"/>
    </source>
</evidence>
<evidence type="ECO:0000313" key="1">
    <source>
        <dbReference type="EMBL" id="KAI5659286.1"/>
    </source>
</evidence>
<name>A0ACC0AFC4_CATRO</name>
<gene>
    <name evidence="1" type="ORF">M9H77_28079</name>
</gene>
<comment type="caution">
    <text evidence="1">The sequence shown here is derived from an EMBL/GenBank/DDBJ whole genome shotgun (WGS) entry which is preliminary data.</text>
</comment>
<keyword evidence="2" id="KW-1185">Reference proteome</keyword>
<proteinExistence type="predicted"/>
<protein>
    <submittedName>
        <fullName evidence="1">Uncharacterized protein</fullName>
    </submittedName>
</protein>